<comment type="caution">
    <text evidence="2">The sequence shown here is derived from an EMBL/GenBank/DDBJ whole genome shotgun (WGS) entry which is preliminary data.</text>
</comment>
<dbReference type="AlphaFoldDB" id="A0A2P4XW43"/>
<name>A0A2P4XW43_9STRA</name>
<feature type="region of interest" description="Disordered" evidence="1">
    <location>
        <begin position="53"/>
        <end position="89"/>
    </location>
</feature>
<protein>
    <submittedName>
        <fullName evidence="2">Uncharacterized protein</fullName>
    </submittedName>
</protein>
<evidence type="ECO:0000256" key="1">
    <source>
        <dbReference type="SAM" id="MobiDB-lite"/>
    </source>
</evidence>
<feature type="compositionally biased region" description="Acidic residues" evidence="1">
    <location>
        <begin position="143"/>
        <end position="161"/>
    </location>
</feature>
<evidence type="ECO:0000313" key="2">
    <source>
        <dbReference type="EMBL" id="POM69785.1"/>
    </source>
</evidence>
<feature type="compositionally biased region" description="Basic and acidic residues" evidence="1">
    <location>
        <begin position="73"/>
        <end position="89"/>
    </location>
</feature>
<keyword evidence="3" id="KW-1185">Reference proteome</keyword>
<dbReference type="EMBL" id="NCKW01007822">
    <property type="protein sequence ID" value="POM69785.1"/>
    <property type="molecule type" value="Genomic_DNA"/>
</dbReference>
<gene>
    <name evidence="2" type="ORF">PHPALM_13911</name>
</gene>
<proteinExistence type="predicted"/>
<accession>A0A2P4XW43</accession>
<organism evidence="2 3">
    <name type="scientific">Phytophthora palmivora</name>
    <dbReference type="NCBI Taxonomy" id="4796"/>
    <lineage>
        <taxon>Eukaryota</taxon>
        <taxon>Sar</taxon>
        <taxon>Stramenopiles</taxon>
        <taxon>Oomycota</taxon>
        <taxon>Peronosporomycetes</taxon>
        <taxon>Peronosporales</taxon>
        <taxon>Peronosporaceae</taxon>
        <taxon>Phytophthora</taxon>
    </lineage>
</organism>
<reference evidence="2 3" key="1">
    <citation type="journal article" date="2017" name="Genome Biol. Evol.">
        <title>Phytophthora megakarya and P. palmivora, closely related causal agents of cacao black pod rot, underwent increases in genome sizes and gene numbers by different mechanisms.</title>
        <authorList>
            <person name="Ali S.S."/>
            <person name="Shao J."/>
            <person name="Lary D.J."/>
            <person name="Kronmiller B."/>
            <person name="Shen D."/>
            <person name="Strem M.D."/>
            <person name="Amoako-Attah I."/>
            <person name="Akrofi A.Y."/>
            <person name="Begoude B.A."/>
            <person name="Ten Hoopen G.M."/>
            <person name="Coulibaly K."/>
            <person name="Kebe B.I."/>
            <person name="Melnick R.L."/>
            <person name="Guiltinan M.J."/>
            <person name="Tyler B.M."/>
            <person name="Meinhardt L.W."/>
            <person name="Bailey B.A."/>
        </authorList>
    </citation>
    <scope>NUCLEOTIDE SEQUENCE [LARGE SCALE GENOMIC DNA]</scope>
    <source>
        <strain evidence="3">sbr112.9</strain>
    </source>
</reference>
<feature type="region of interest" description="Disordered" evidence="1">
    <location>
        <begin position="116"/>
        <end position="161"/>
    </location>
</feature>
<sequence>MKTTYWASNMWQYACRSGLVAATIYERPVCVIRPSMSKQAAYAAPQRHMPVPFDDDNWAKHTVSSSDDGDMSGFREEAKAREDQDALAAFDRDDSIDAMRAENLFTPVDSDEGNIVSELFSISNESEDDDSAFYEFDPNQDQYVDDVESDSEYEDEDKQFR</sequence>
<dbReference type="Proteomes" id="UP000237271">
    <property type="component" value="Unassembled WGS sequence"/>
</dbReference>
<evidence type="ECO:0000313" key="3">
    <source>
        <dbReference type="Proteomes" id="UP000237271"/>
    </source>
</evidence>